<dbReference type="GO" id="GO:0004519">
    <property type="term" value="F:endonuclease activity"/>
    <property type="evidence" value="ECO:0007669"/>
    <property type="project" value="InterPro"/>
</dbReference>
<dbReference type="InterPro" id="IPR046461">
    <property type="entry name" value="TerL_ATPase"/>
</dbReference>
<gene>
    <name evidence="4" type="ORF">HZU75_04255</name>
</gene>
<dbReference type="InterPro" id="IPR005021">
    <property type="entry name" value="Terminase_largesu-like"/>
</dbReference>
<feature type="compositionally biased region" description="Polar residues" evidence="1">
    <location>
        <begin position="1"/>
        <end position="12"/>
    </location>
</feature>
<accession>A0A7D5Z3Z9</accession>
<dbReference type="InterPro" id="IPR027417">
    <property type="entry name" value="P-loop_NTPase"/>
</dbReference>
<feature type="region of interest" description="Disordered" evidence="1">
    <location>
        <begin position="1"/>
        <end position="23"/>
    </location>
</feature>
<dbReference type="PANTHER" id="PTHR41287">
    <property type="match status" value="1"/>
</dbReference>
<dbReference type="AlphaFoldDB" id="A0A7D5Z3Z9"/>
<dbReference type="Pfam" id="PF20441">
    <property type="entry name" value="TerL_nuclease"/>
    <property type="match status" value="1"/>
</dbReference>
<dbReference type="Gene3D" id="3.40.50.300">
    <property type="entry name" value="P-loop containing nucleotide triphosphate hydrolases"/>
    <property type="match status" value="1"/>
</dbReference>
<dbReference type="PANTHER" id="PTHR41287:SF1">
    <property type="entry name" value="PROTEIN YMFN"/>
    <property type="match status" value="1"/>
</dbReference>
<dbReference type="KEGG" id="cfon:HZU75_04255"/>
<dbReference type="InterPro" id="IPR046462">
    <property type="entry name" value="TerL_nuclease"/>
</dbReference>
<feature type="domain" description="Terminase large subunit-like ATPase" evidence="2">
    <location>
        <begin position="111"/>
        <end position="283"/>
    </location>
</feature>
<name>A0A7D5Z3Z9_9NEIS</name>
<feature type="domain" description="Terminase large subunit-like endonuclease" evidence="3">
    <location>
        <begin position="292"/>
        <end position="576"/>
    </location>
</feature>
<evidence type="ECO:0000259" key="2">
    <source>
        <dbReference type="Pfam" id="PF03354"/>
    </source>
</evidence>
<evidence type="ECO:0000313" key="4">
    <source>
        <dbReference type="EMBL" id="QLI80803.1"/>
    </source>
</evidence>
<proteinExistence type="predicted"/>
<evidence type="ECO:0000313" key="5">
    <source>
        <dbReference type="Proteomes" id="UP000510822"/>
    </source>
</evidence>
<feature type="compositionally biased region" description="Basic and acidic residues" evidence="1">
    <location>
        <begin position="13"/>
        <end position="23"/>
    </location>
</feature>
<sequence>MRQEQSNQQGQDRQPRAGRDSGLHRGSAGLIPTAYQLQGWDQYGLDVLAGTINACRYTRLAVERHFRDLREAGERGLVFNIAHAQHVIDFIQKHCRQSKGQWAGQTIALQPWQQFWIAVTFGWRRVDGTRRFRTWYEEVARKNGKSTKLSGIGLYLFAADKEPGAEVYTAATKLEQAKITHAESEMMVRQSPGLRQLITSHNNKLFIAGTSNKYVPLGADAKTADGLNVHGAIVDELHAHPSRELWDVLDTARGARRNSLMCAITTAGFNQEGSICLEQRKYLIDILEGTTDDDSFGGVIYTLDAEDDWRDEQHWGKANPNLGVSVFIEELRDAARKAAQVPAALFNFLTKRLNVWTQQVEAWLNLDDWDKGSAVFDETTLHGRACFGALDLASTTDLTAWVLVFPPVGNDPNWYVLPRFFVPEENMQRREIKDRVPYAAWHRQGYIIATPGNVVDQELIRQQVLQDARDFDLQEVAYDEWNAAKLATELAADDVVMVKIPQNFQMLTAPTKHLEGLVLSGRIRHGGHPVLRWNAGNVVLLTDTNDNYRPNKKKSRDRIDGIVATVMALNRALFGEDDSSVYEQRGIRVI</sequence>
<organism evidence="4 5">
    <name type="scientific">Chitinibacter fontanus</name>
    <dbReference type="NCBI Taxonomy" id="1737446"/>
    <lineage>
        <taxon>Bacteria</taxon>
        <taxon>Pseudomonadati</taxon>
        <taxon>Pseudomonadota</taxon>
        <taxon>Betaproteobacteria</taxon>
        <taxon>Neisseriales</taxon>
        <taxon>Chitinibacteraceae</taxon>
        <taxon>Chitinibacter</taxon>
    </lineage>
</organism>
<dbReference type="RefSeq" id="WP_180307937.1">
    <property type="nucleotide sequence ID" value="NZ_CP058952.1"/>
</dbReference>
<protein>
    <submittedName>
        <fullName evidence="4">Terminase large subunit</fullName>
    </submittedName>
</protein>
<dbReference type="Proteomes" id="UP000510822">
    <property type="component" value="Chromosome"/>
</dbReference>
<keyword evidence="5" id="KW-1185">Reference proteome</keyword>
<dbReference type="Pfam" id="PF03354">
    <property type="entry name" value="TerL_ATPase"/>
    <property type="match status" value="1"/>
</dbReference>
<dbReference type="EMBL" id="CP058952">
    <property type="protein sequence ID" value="QLI80803.1"/>
    <property type="molecule type" value="Genomic_DNA"/>
</dbReference>
<evidence type="ECO:0000259" key="3">
    <source>
        <dbReference type="Pfam" id="PF20441"/>
    </source>
</evidence>
<evidence type="ECO:0000256" key="1">
    <source>
        <dbReference type="SAM" id="MobiDB-lite"/>
    </source>
</evidence>
<reference evidence="4 5" key="1">
    <citation type="journal article" date="2016" name="Int. J. Syst. Evol. Microbiol.">
        <title>Chitinibacter fontanus sp. nov., isolated from a spring.</title>
        <authorList>
            <person name="Sheu S.Y."/>
            <person name="Li Y.S."/>
            <person name="Young C.C."/>
            <person name="Chen W.M."/>
        </authorList>
    </citation>
    <scope>NUCLEOTIDE SEQUENCE [LARGE SCALE GENOMIC DNA]</scope>
    <source>
        <strain evidence="4 5">STM-7</strain>
    </source>
</reference>